<dbReference type="EMBL" id="JADKIO010000005">
    <property type="protein sequence ID" value="MBK9795999.1"/>
    <property type="molecule type" value="Genomic_DNA"/>
</dbReference>
<dbReference type="AlphaFoldDB" id="A0A9D7SE91"/>
<proteinExistence type="predicted"/>
<accession>A0A9D7SE91</accession>
<protein>
    <submittedName>
        <fullName evidence="1">Uncharacterized protein</fullName>
    </submittedName>
</protein>
<reference evidence="1" key="1">
    <citation type="submission" date="2020-10" db="EMBL/GenBank/DDBJ databases">
        <title>Connecting structure to function with the recovery of over 1000 high-quality activated sludge metagenome-assembled genomes encoding full-length rRNA genes using long-read sequencing.</title>
        <authorList>
            <person name="Singleton C.M."/>
            <person name="Petriglieri F."/>
            <person name="Kristensen J.M."/>
            <person name="Kirkegaard R.H."/>
            <person name="Michaelsen T.Y."/>
            <person name="Andersen M.H."/>
            <person name="Karst S.M."/>
            <person name="Dueholm M.S."/>
            <person name="Nielsen P.H."/>
            <person name="Albertsen M."/>
        </authorList>
    </citation>
    <scope>NUCLEOTIDE SEQUENCE</scope>
    <source>
        <strain evidence="1">Skiv_18-Q3-R9-52_MAXAC.067</strain>
    </source>
</reference>
<evidence type="ECO:0000313" key="2">
    <source>
        <dbReference type="Proteomes" id="UP000886657"/>
    </source>
</evidence>
<gene>
    <name evidence="1" type="ORF">IPP58_05800</name>
</gene>
<evidence type="ECO:0000313" key="1">
    <source>
        <dbReference type="EMBL" id="MBK9795999.1"/>
    </source>
</evidence>
<comment type="caution">
    <text evidence="1">The sequence shown here is derived from an EMBL/GenBank/DDBJ whole genome shotgun (WGS) entry which is preliminary data.</text>
</comment>
<dbReference type="Proteomes" id="UP000886657">
    <property type="component" value="Unassembled WGS sequence"/>
</dbReference>
<name>A0A9D7SE91_9BACT</name>
<organism evidence="1 2">
    <name type="scientific">Candidatus Geothrix skivensis</name>
    <dbReference type="NCBI Taxonomy" id="2954439"/>
    <lineage>
        <taxon>Bacteria</taxon>
        <taxon>Pseudomonadati</taxon>
        <taxon>Acidobacteriota</taxon>
        <taxon>Holophagae</taxon>
        <taxon>Holophagales</taxon>
        <taxon>Holophagaceae</taxon>
        <taxon>Geothrix</taxon>
    </lineage>
</organism>
<sequence>MSTKQIKVHADGCTPDNLELMKYEDKVVFIQGGPKAPLTVHVDSQDLFGTSICSVGASASEATVYTPKAVGNYIISLKPAGARAEAKTVQVLCLAPAKAMGVGDSGSIKVTR</sequence>